<dbReference type="InterPro" id="IPR050817">
    <property type="entry name" value="DjlA_DnaK_co-chaperone"/>
</dbReference>
<name>A0A383BI68_9ZZZZ</name>
<dbReference type="Pfam" id="PF00226">
    <property type="entry name" value="DnaJ"/>
    <property type="match status" value="1"/>
</dbReference>
<evidence type="ECO:0000313" key="2">
    <source>
        <dbReference type="EMBL" id="SVE19837.1"/>
    </source>
</evidence>
<dbReference type="PANTHER" id="PTHR24074">
    <property type="entry name" value="CO-CHAPERONE PROTEIN DJLA"/>
    <property type="match status" value="1"/>
</dbReference>
<dbReference type="PROSITE" id="PS50076">
    <property type="entry name" value="DNAJ_2"/>
    <property type="match status" value="1"/>
</dbReference>
<organism evidence="2">
    <name type="scientific">marine metagenome</name>
    <dbReference type="NCBI Taxonomy" id="408172"/>
    <lineage>
        <taxon>unclassified sequences</taxon>
        <taxon>metagenomes</taxon>
        <taxon>ecological metagenomes</taxon>
    </lineage>
</organism>
<feature type="domain" description="J" evidence="1">
    <location>
        <begin position="6"/>
        <end position="70"/>
    </location>
</feature>
<dbReference type="PRINTS" id="PR00625">
    <property type="entry name" value="JDOMAIN"/>
</dbReference>
<dbReference type="CDD" id="cd06257">
    <property type="entry name" value="DnaJ"/>
    <property type="match status" value="1"/>
</dbReference>
<gene>
    <name evidence="2" type="ORF">METZ01_LOCUS472691</name>
</gene>
<dbReference type="InterPro" id="IPR001623">
    <property type="entry name" value="DnaJ_domain"/>
</dbReference>
<dbReference type="SMART" id="SM00271">
    <property type="entry name" value="DnaJ"/>
    <property type="match status" value="1"/>
</dbReference>
<sequence length="124" mass="13932">MANGKNYYDILGLTKDASEEQVRKAFRGLAMEWHPDRNRSDDAEERFKQINEAYQVLIDPQKRQMYDRFGRVDIDPNSGFPGRGFDGFDFQGGVGDIFDAFFGGFGGGGQNDASRGNDLQYAMA</sequence>
<dbReference type="EMBL" id="UINC01200791">
    <property type="protein sequence ID" value="SVE19837.1"/>
    <property type="molecule type" value="Genomic_DNA"/>
</dbReference>
<dbReference type="InterPro" id="IPR018253">
    <property type="entry name" value="DnaJ_domain_CS"/>
</dbReference>
<dbReference type="SUPFAM" id="SSF46565">
    <property type="entry name" value="Chaperone J-domain"/>
    <property type="match status" value="1"/>
</dbReference>
<proteinExistence type="predicted"/>
<feature type="non-terminal residue" evidence="2">
    <location>
        <position position="124"/>
    </location>
</feature>
<accession>A0A383BI68</accession>
<dbReference type="Gene3D" id="1.10.287.110">
    <property type="entry name" value="DnaJ domain"/>
    <property type="match status" value="1"/>
</dbReference>
<reference evidence="2" key="1">
    <citation type="submission" date="2018-05" db="EMBL/GenBank/DDBJ databases">
        <authorList>
            <person name="Lanie J.A."/>
            <person name="Ng W.-L."/>
            <person name="Kazmierczak K.M."/>
            <person name="Andrzejewski T.M."/>
            <person name="Davidsen T.M."/>
            <person name="Wayne K.J."/>
            <person name="Tettelin H."/>
            <person name="Glass J.I."/>
            <person name="Rusch D."/>
            <person name="Podicherti R."/>
            <person name="Tsui H.-C.T."/>
            <person name="Winkler M.E."/>
        </authorList>
    </citation>
    <scope>NUCLEOTIDE SEQUENCE</scope>
</reference>
<dbReference type="AlphaFoldDB" id="A0A383BI68"/>
<protein>
    <recommendedName>
        <fullName evidence="1">J domain-containing protein</fullName>
    </recommendedName>
</protein>
<dbReference type="InterPro" id="IPR036869">
    <property type="entry name" value="J_dom_sf"/>
</dbReference>
<dbReference type="PROSITE" id="PS00636">
    <property type="entry name" value="DNAJ_1"/>
    <property type="match status" value="1"/>
</dbReference>
<evidence type="ECO:0000259" key="1">
    <source>
        <dbReference type="PROSITE" id="PS50076"/>
    </source>
</evidence>